<dbReference type="PROSITE" id="PS51257">
    <property type="entry name" value="PROKAR_LIPOPROTEIN"/>
    <property type="match status" value="1"/>
</dbReference>
<evidence type="ECO:0000313" key="8">
    <source>
        <dbReference type="EMBL" id="MBP2057968.1"/>
    </source>
</evidence>
<evidence type="ECO:0000313" key="9">
    <source>
        <dbReference type="Proteomes" id="UP001519292"/>
    </source>
</evidence>
<dbReference type="Proteomes" id="UP001519292">
    <property type="component" value="Unassembled WGS sequence"/>
</dbReference>
<keyword evidence="9" id="KW-1185">Reference proteome</keyword>
<keyword evidence="3 6" id="KW-1133">Transmembrane helix</keyword>
<dbReference type="InterPro" id="IPR010445">
    <property type="entry name" value="LapA_dom"/>
</dbReference>
<feature type="transmembrane region" description="Helical" evidence="6">
    <location>
        <begin position="41"/>
        <end position="60"/>
    </location>
</feature>
<reference evidence="8 9" key="1">
    <citation type="submission" date="2021-03" db="EMBL/GenBank/DDBJ databases">
        <title>Genomic Encyclopedia of Type Strains, Phase IV (KMG-IV): sequencing the most valuable type-strain genomes for metagenomic binning, comparative biology and taxonomic classification.</title>
        <authorList>
            <person name="Goeker M."/>
        </authorList>
    </citation>
    <scope>NUCLEOTIDE SEQUENCE [LARGE SCALE GENOMIC DNA]</scope>
    <source>
        <strain evidence="8 9">DSM 101872</strain>
    </source>
</reference>
<organism evidence="8 9">
    <name type="scientific">Lactobacillus colini</name>
    <dbReference type="NCBI Taxonomy" id="1819254"/>
    <lineage>
        <taxon>Bacteria</taxon>
        <taxon>Bacillati</taxon>
        <taxon>Bacillota</taxon>
        <taxon>Bacilli</taxon>
        <taxon>Lactobacillales</taxon>
        <taxon>Lactobacillaceae</taxon>
        <taxon>Lactobacillus</taxon>
    </lineage>
</organism>
<evidence type="ECO:0000256" key="5">
    <source>
        <dbReference type="SAM" id="Coils"/>
    </source>
</evidence>
<feature type="coiled-coil region" evidence="5">
    <location>
        <begin position="62"/>
        <end position="107"/>
    </location>
</feature>
<proteinExistence type="predicted"/>
<feature type="domain" description="Lipopolysaccharide assembly protein A" evidence="7">
    <location>
        <begin position="24"/>
        <end position="82"/>
    </location>
</feature>
<name>A0ABS4ME52_9LACO</name>
<keyword evidence="2 6" id="KW-0812">Transmembrane</keyword>
<evidence type="ECO:0000256" key="2">
    <source>
        <dbReference type="ARBA" id="ARBA00022692"/>
    </source>
</evidence>
<dbReference type="Pfam" id="PF06305">
    <property type="entry name" value="LapA_dom"/>
    <property type="match status" value="1"/>
</dbReference>
<protein>
    <submittedName>
        <fullName evidence="8">Integral membrane protein</fullName>
    </submittedName>
</protein>
<accession>A0ABS4ME52</accession>
<dbReference type="PANTHER" id="PTHR41335">
    <property type="entry name" value="MEMBRANE PROTEIN-RELATED"/>
    <property type="match status" value="1"/>
</dbReference>
<evidence type="ECO:0000256" key="3">
    <source>
        <dbReference type="ARBA" id="ARBA00022989"/>
    </source>
</evidence>
<sequence length="111" mass="12637">MKKQRGFVGGLIIVLLLVIFACLNTKQVAINFGFFQPKMPLIIILIIMILLGAVITMLLGNSKEVKQKQHQLDNQKNELSKKYESQLKKKDQEIAQLNQQLKDLKSKSISE</sequence>
<keyword evidence="4 6" id="KW-0472">Membrane</keyword>
<dbReference type="EMBL" id="JAGGLU010000005">
    <property type="protein sequence ID" value="MBP2057968.1"/>
    <property type="molecule type" value="Genomic_DNA"/>
</dbReference>
<dbReference type="PANTHER" id="PTHR41335:SF1">
    <property type="entry name" value="MEMBRANE PROTEIN"/>
    <property type="match status" value="1"/>
</dbReference>
<gene>
    <name evidence="8" type="ORF">J2Z60_001143</name>
</gene>
<evidence type="ECO:0000256" key="4">
    <source>
        <dbReference type="ARBA" id="ARBA00023136"/>
    </source>
</evidence>
<evidence type="ECO:0000256" key="1">
    <source>
        <dbReference type="ARBA" id="ARBA00022475"/>
    </source>
</evidence>
<keyword evidence="1" id="KW-1003">Cell membrane</keyword>
<dbReference type="RefSeq" id="WP_209686708.1">
    <property type="nucleotide sequence ID" value="NZ_JAGGLU010000005.1"/>
</dbReference>
<evidence type="ECO:0000259" key="7">
    <source>
        <dbReference type="Pfam" id="PF06305"/>
    </source>
</evidence>
<evidence type="ECO:0000256" key="6">
    <source>
        <dbReference type="SAM" id="Phobius"/>
    </source>
</evidence>
<keyword evidence="5" id="KW-0175">Coiled coil</keyword>
<comment type="caution">
    <text evidence="8">The sequence shown here is derived from an EMBL/GenBank/DDBJ whole genome shotgun (WGS) entry which is preliminary data.</text>
</comment>